<protein>
    <recommendedName>
        <fullName evidence="1">Transcriptional regulator HTH-type FeoC domain-containing protein</fullName>
    </recommendedName>
</protein>
<dbReference type="EMBL" id="QGKM01000121">
    <property type="protein sequence ID" value="PWQ92100.1"/>
    <property type="molecule type" value="Genomic_DNA"/>
</dbReference>
<evidence type="ECO:0000259" key="1">
    <source>
        <dbReference type="Pfam" id="PF09012"/>
    </source>
</evidence>
<name>A0A317C706_9GAMM</name>
<dbReference type="InterPro" id="IPR015102">
    <property type="entry name" value="Tscrpt_reg_HTH_FeoC"/>
</dbReference>
<evidence type="ECO:0000313" key="3">
    <source>
        <dbReference type="Proteomes" id="UP000245539"/>
    </source>
</evidence>
<dbReference type="OrthoDB" id="5625554at2"/>
<dbReference type="RefSeq" id="WP_109839964.1">
    <property type="nucleotide sequence ID" value="NZ_QGKM01000121.1"/>
</dbReference>
<reference evidence="2 3" key="1">
    <citation type="submission" date="2018-05" db="EMBL/GenBank/DDBJ databases">
        <title>Leucothrix arctica sp. nov., isolated from Arctic seawater.</title>
        <authorList>
            <person name="Choi A."/>
            <person name="Baek K."/>
        </authorList>
    </citation>
    <scope>NUCLEOTIDE SEQUENCE [LARGE SCALE GENOMIC DNA]</scope>
    <source>
        <strain evidence="2 3">JCM 18388</strain>
    </source>
</reference>
<feature type="domain" description="Transcriptional regulator HTH-type FeoC" evidence="1">
    <location>
        <begin position="3"/>
        <end position="74"/>
    </location>
</feature>
<evidence type="ECO:0000313" key="2">
    <source>
        <dbReference type="EMBL" id="PWQ92100.1"/>
    </source>
</evidence>
<keyword evidence="3" id="KW-1185">Reference proteome</keyword>
<dbReference type="InterPro" id="IPR036388">
    <property type="entry name" value="WH-like_DNA-bd_sf"/>
</dbReference>
<dbReference type="InterPro" id="IPR036390">
    <property type="entry name" value="WH_DNA-bd_sf"/>
</dbReference>
<proteinExistence type="predicted"/>
<sequence>MLLGEIRDYVKQRGSVSLNDIALHFDITPDSVQFAIQYWQRKGKIQQRNAADTGCNSGSCGSCASNQTPAVTYEWVSRNIPLHWHPSR</sequence>
<organism evidence="2 3">
    <name type="scientific">Leucothrix pacifica</name>
    <dbReference type="NCBI Taxonomy" id="1247513"/>
    <lineage>
        <taxon>Bacteria</taxon>
        <taxon>Pseudomonadati</taxon>
        <taxon>Pseudomonadota</taxon>
        <taxon>Gammaproteobacteria</taxon>
        <taxon>Thiotrichales</taxon>
        <taxon>Thiotrichaceae</taxon>
        <taxon>Leucothrix</taxon>
    </lineage>
</organism>
<comment type="caution">
    <text evidence="2">The sequence shown here is derived from an EMBL/GenBank/DDBJ whole genome shotgun (WGS) entry which is preliminary data.</text>
</comment>
<dbReference type="Proteomes" id="UP000245539">
    <property type="component" value="Unassembled WGS sequence"/>
</dbReference>
<dbReference type="Gene3D" id="1.10.10.10">
    <property type="entry name" value="Winged helix-like DNA-binding domain superfamily/Winged helix DNA-binding domain"/>
    <property type="match status" value="1"/>
</dbReference>
<dbReference type="Pfam" id="PF09012">
    <property type="entry name" value="FeoC"/>
    <property type="match status" value="1"/>
</dbReference>
<dbReference type="AlphaFoldDB" id="A0A317C706"/>
<gene>
    <name evidence="2" type="ORF">DKW60_22855</name>
</gene>
<accession>A0A317C706</accession>
<dbReference type="SUPFAM" id="SSF46785">
    <property type="entry name" value="Winged helix' DNA-binding domain"/>
    <property type="match status" value="1"/>
</dbReference>